<dbReference type="EMBL" id="CM045758">
    <property type="protein sequence ID" value="KAI8030186.1"/>
    <property type="molecule type" value="Genomic_DNA"/>
</dbReference>
<organism evidence="1 2">
    <name type="scientific">Camellia lanceoleosa</name>
    <dbReference type="NCBI Taxonomy" id="1840588"/>
    <lineage>
        <taxon>Eukaryota</taxon>
        <taxon>Viridiplantae</taxon>
        <taxon>Streptophyta</taxon>
        <taxon>Embryophyta</taxon>
        <taxon>Tracheophyta</taxon>
        <taxon>Spermatophyta</taxon>
        <taxon>Magnoliopsida</taxon>
        <taxon>eudicotyledons</taxon>
        <taxon>Gunneridae</taxon>
        <taxon>Pentapetalae</taxon>
        <taxon>asterids</taxon>
        <taxon>Ericales</taxon>
        <taxon>Theaceae</taxon>
        <taxon>Camellia</taxon>
    </lineage>
</organism>
<accession>A0ACC0J1U1</accession>
<evidence type="ECO:0000313" key="2">
    <source>
        <dbReference type="Proteomes" id="UP001060215"/>
    </source>
</evidence>
<gene>
    <name evidence="1" type="ORF">LOK49_LG01G02708</name>
</gene>
<comment type="caution">
    <text evidence="1">The sequence shown here is derived from an EMBL/GenBank/DDBJ whole genome shotgun (WGS) entry which is preliminary data.</text>
</comment>
<dbReference type="Proteomes" id="UP001060215">
    <property type="component" value="Chromosome 1"/>
</dbReference>
<protein>
    <submittedName>
        <fullName evidence="1">2-oxoglutarate-dependent dioxygenase DAO</fullName>
    </submittedName>
</protein>
<keyword evidence="1" id="KW-0560">Oxidoreductase</keyword>
<proteinExistence type="predicted"/>
<evidence type="ECO:0000313" key="1">
    <source>
        <dbReference type="EMBL" id="KAI8030186.1"/>
    </source>
</evidence>
<keyword evidence="1" id="KW-0223">Dioxygenase</keyword>
<reference evidence="1 2" key="1">
    <citation type="journal article" date="2022" name="Plant J.">
        <title>Chromosome-level genome of Camellia lanceoleosa provides a valuable resource for understanding genome evolution and self-incompatibility.</title>
        <authorList>
            <person name="Gong W."/>
            <person name="Xiao S."/>
            <person name="Wang L."/>
            <person name="Liao Z."/>
            <person name="Chang Y."/>
            <person name="Mo W."/>
            <person name="Hu G."/>
            <person name="Li W."/>
            <person name="Zhao G."/>
            <person name="Zhu H."/>
            <person name="Hu X."/>
            <person name="Ji K."/>
            <person name="Xiang X."/>
            <person name="Song Q."/>
            <person name="Yuan D."/>
            <person name="Jin S."/>
            <person name="Zhang L."/>
        </authorList>
    </citation>
    <scope>NUCLEOTIDE SEQUENCE [LARGE SCALE GENOMIC DNA]</scope>
    <source>
        <strain evidence="1">SQ_2022a</strain>
    </source>
</reference>
<keyword evidence="2" id="KW-1185">Reference proteome</keyword>
<name>A0ACC0J1U1_9ERIC</name>
<sequence>MKAVARSIMELSAEIKRRNKDVIRSSGYEEPTQFNPYFEALGLYDMASAQAVDAFCTQLDASPHQRETIKMYAQAVHNLTMDIACKIVEGMGLVRVSFEGWPCQLKINKYNFTPETIDSCGVRIHSDLGFLTILQDDESVGGLEIMDKSGAFVAVEPLPGSLLVNLRDIATVWSNGRICNVKHRVVCKEARTRISIASFMLGPKEETVEAPMELVDSSHPRLFVPFTYQYYRNLRSSIKLVAGEVLDLLRTDS</sequence>